<evidence type="ECO:0000313" key="2">
    <source>
        <dbReference type="Proteomes" id="UP000055024"/>
    </source>
</evidence>
<dbReference type="AlphaFoldDB" id="A0A0V1GD56"/>
<organism evidence="1 2">
    <name type="scientific">Trichinella zimbabwensis</name>
    <dbReference type="NCBI Taxonomy" id="268475"/>
    <lineage>
        <taxon>Eukaryota</taxon>
        <taxon>Metazoa</taxon>
        <taxon>Ecdysozoa</taxon>
        <taxon>Nematoda</taxon>
        <taxon>Enoplea</taxon>
        <taxon>Dorylaimia</taxon>
        <taxon>Trichinellida</taxon>
        <taxon>Trichinellidae</taxon>
        <taxon>Trichinella</taxon>
    </lineage>
</organism>
<comment type="caution">
    <text evidence="1">The sequence shown here is derived from an EMBL/GenBank/DDBJ whole genome shotgun (WGS) entry which is preliminary data.</text>
</comment>
<accession>A0A0V1GD56</accession>
<keyword evidence="2" id="KW-1185">Reference proteome</keyword>
<protein>
    <submittedName>
        <fullName evidence="1">Uncharacterized protein</fullName>
    </submittedName>
</protein>
<proteinExistence type="predicted"/>
<evidence type="ECO:0000313" key="1">
    <source>
        <dbReference type="EMBL" id="KRY96018.1"/>
    </source>
</evidence>
<sequence>MGSVSTTTSRFFSSLSPCLGFPQRTVTQDITETLAKAVGKCACWQA</sequence>
<reference evidence="1 2" key="1">
    <citation type="submission" date="2015-01" db="EMBL/GenBank/DDBJ databases">
        <title>Evolution of Trichinella species and genotypes.</title>
        <authorList>
            <person name="Korhonen P.K."/>
            <person name="Edoardo P."/>
            <person name="Giuseppe L.R."/>
            <person name="Gasser R.B."/>
        </authorList>
    </citation>
    <scope>NUCLEOTIDE SEQUENCE [LARGE SCALE GENOMIC DNA]</scope>
    <source>
        <strain evidence="1">ISS1029</strain>
    </source>
</reference>
<dbReference type="EMBL" id="JYDP01003211">
    <property type="protein sequence ID" value="KRY96018.1"/>
    <property type="molecule type" value="Genomic_DNA"/>
</dbReference>
<name>A0A0V1GD56_9BILA</name>
<gene>
    <name evidence="1" type="ORF">T11_13310</name>
</gene>
<dbReference type="Proteomes" id="UP000055024">
    <property type="component" value="Unassembled WGS sequence"/>
</dbReference>